<dbReference type="PROSITE" id="PS51160">
    <property type="entry name" value="ACYLPHOSPHATASE_3"/>
    <property type="match status" value="1"/>
</dbReference>
<name>A0ABV9JUN4_9BACI</name>
<dbReference type="InterPro" id="IPR001792">
    <property type="entry name" value="Acylphosphatase-like_dom"/>
</dbReference>
<evidence type="ECO:0000256" key="1">
    <source>
        <dbReference type="ARBA" id="ARBA00015991"/>
    </source>
</evidence>
<dbReference type="EMBL" id="JBHSFT010000004">
    <property type="protein sequence ID" value="MFC4661421.1"/>
    <property type="molecule type" value="Genomic_DNA"/>
</dbReference>
<dbReference type="RefSeq" id="WP_379542184.1">
    <property type="nucleotide sequence ID" value="NZ_JBHSFT010000004.1"/>
</dbReference>
<protein>
    <recommendedName>
        <fullName evidence="1">Acylphosphatase</fullName>
    </recommendedName>
    <alternativeName>
        <fullName evidence="2">Acylphosphate phosphohydrolase</fullName>
    </alternativeName>
</protein>
<keyword evidence="3" id="KW-0067">ATP-binding</keyword>
<evidence type="ECO:0000256" key="3">
    <source>
        <dbReference type="PROSITE-ProRule" id="PRU00409"/>
    </source>
</evidence>
<dbReference type="InterPro" id="IPR011761">
    <property type="entry name" value="ATP-grasp"/>
</dbReference>
<comment type="caution">
    <text evidence="4">Lacks conserved residue(s) required for the propagation of feature annotation.</text>
</comment>
<evidence type="ECO:0000256" key="4">
    <source>
        <dbReference type="PROSITE-ProRule" id="PRU00520"/>
    </source>
</evidence>
<dbReference type="GO" id="GO:0003998">
    <property type="term" value="F:acylphosphatase activity"/>
    <property type="evidence" value="ECO:0007669"/>
    <property type="project" value="UniProtKB-EC"/>
</dbReference>
<evidence type="ECO:0000259" key="7">
    <source>
        <dbReference type="PROSITE" id="PS51160"/>
    </source>
</evidence>
<keyword evidence="9" id="KW-1185">Reference proteome</keyword>
<reference evidence="9" key="1">
    <citation type="journal article" date="2019" name="Int. J. Syst. Evol. Microbiol.">
        <title>The Global Catalogue of Microorganisms (GCM) 10K type strain sequencing project: providing services to taxonomists for standard genome sequencing and annotation.</title>
        <authorList>
            <consortium name="The Broad Institute Genomics Platform"/>
            <consortium name="The Broad Institute Genome Sequencing Center for Infectious Disease"/>
            <person name="Wu L."/>
            <person name="Ma J."/>
        </authorList>
    </citation>
    <scope>NUCLEOTIDE SEQUENCE [LARGE SCALE GENOMIC DNA]</scope>
    <source>
        <strain evidence="9">CCUG 37257</strain>
    </source>
</reference>
<dbReference type="Gene3D" id="3.30.470.20">
    <property type="entry name" value="ATP-grasp fold, B domain"/>
    <property type="match status" value="2"/>
</dbReference>
<dbReference type="Gene3D" id="3.30.70.100">
    <property type="match status" value="1"/>
</dbReference>
<dbReference type="InterPro" id="IPR036046">
    <property type="entry name" value="Acylphosphatase-like_dom_sf"/>
</dbReference>
<evidence type="ECO:0000313" key="9">
    <source>
        <dbReference type="Proteomes" id="UP001595988"/>
    </source>
</evidence>
<feature type="domain" description="Acylphosphatase-like" evidence="7">
    <location>
        <begin position="391"/>
        <end position="481"/>
    </location>
</feature>
<keyword evidence="3" id="KW-0547">Nucleotide-binding</keyword>
<dbReference type="Proteomes" id="UP001595988">
    <property type="component" value="Unassembled WGS sequence"/>
</dbReference>
<comment type="similarity">
    <text evidence="5">Belongs to the acylphosphatase family.</text>
</comment>
<evidence type="ECO:0000256" key="2">
    <source>
        <dbReference type="ARBA" id="ARBA00032904"/>
    </source>
</evidence>
<feature type="domain" description="ATP-grasp" evidence="6">
    <location>
        <begin position="99"/>
        <end position="349"/>
    </location>
</feature>
<dbReference type="InterPro" id="IPR013651">
    <property type="entry name" value="ATP-grasp_RimK-type"/>
</dbReference>
<comment type="caution">
    <text evidence="8">The sequence shown here is derived from an EMBL/GenBank/DDBJ whole genome shotgun (WGS) entry which is preliminary data.</text>
</comment>
<accession>A0ABV9JUN4</accession>
<dbReference type="SUPFAM" id="SSF56059">
    <property type="entry name" value="Glutathione synthetase ATP-binding domain-like"/>
    <property type="match status" value="1"/>
</dbReference>
<proteinExistence type="inferred from homology"/>
<evidence type="ECO:0000256" key="5">
    <source>
        <dbReference type="RuleBase" id="RU004168"/>
    </source>
</evidence>
<gene>
    <name evidence="8" type="ORF">ACFO3P_04170</name>
</gene>
<evidence type="ECO:0000313" key="8">
    <source>
        <dbReference type="EMBL" id="MFC4661421.1"/>
    </source>
</evidence>
<dbReference type="SUPFAM" id="SSF54975">
    <property type="entry name" value="Acylphosphatase/BLUF domain-like"/>
    <property type="match status" value="1"/>
</dbReference>
<evidence type="ECO:0000259" key="6">
    <source>
        <dbReference type="PROSITE" id="PS50975"/>
    </source>
</evidence>
<sequence>MKTQQVELLPTLTKEAVNDVTGYQLCGYLIALEGWRRGLELKWYRDESSLCKLHRMFSSTHGKFYSLSNGDTLHYFYRSRGDKVANKSVTICLDKEKTKAFLEKGNVPVPKGKTLETDEAIIDYANEIGYPVIIKPLKGSMGKGVYTNIDNEAELTAVLKELRNSYSYRQYIVEKHYGGKEYRVYVVGDKVIGATNRIPANVVGDGINTIEKLIELKNNERKKNPYLATKPIEVDYEVNSMLKRAGYTVDSIPAKDEQVFLREKSNLSTGGDPIEATDELTDEVKQIAVDALKALPSLPHAGLDIIVNPEDNRKGVVLEINGTAEIGFHLFPLEGKARDVPGAIMDYYFPETIGKEKSNFYFDYLCMLEPLKKYAVDEMKVIRTPAINMYAKKYTVTGKVNQVGYLGFIKRQALKNDLFGHAKKINKKTVEVYLIGEEKEVLDTFKKTVEKGNKKSSVEKVEEQDLVYTNEPRKTGFQVITKTNRR</sequence>
<dbReference type="Pfam" id="PF08443">
    <property type="entry name" value="RimK"/>
    <property type="match status" value="1"/>
</dbReference>
<dbReference type="PROSITE" id="PS50975">
    <property type="entry name" value="ATP_GRASP"/>
    <property type="match status" value="1"/>
</dbReference>
<dbReference type="PANTHER" id="PTHR21621:SF0">
    <property type="entry name" value="BETA-CITRYLGLUTAMATE SYNTHASE B-RELATED"/>
    <property type="match status" value="1"/>
</dbReference>
<dbReference type="PANTHER" id="PTHR21621">
    <property type="entry name" value="RIBOSOMAL PROTEIN S6 MODIFICATION PROTEIN"/>
    <property type="match status" value="1"/>
</dbReference>
<organism evidence="8 9">
    <name type="scientific">Oceanobacillus aidingensis</name>
    <dbReference type="NCBI Taxonomy" id="645964"/>
    <lineage>
        <taxon>Bacteria</taxon>
        <taxon>Bacillati</taxon>
        <taxon>Bacillota</taxon>
        <taxon>Bacilli</taxon>
        <taxon>Bacillales</taxon>
        <taxon>Bacillaceae</taxon>
        <taxon>Oceanobacillus</taxon>
    </lineage>
</organism>
<dbReference type="Pfam" id="PF00708">
    <property type="entry name" value="Acylphosphatase"/>
    <property type="match status" value="1"/>
</dbReference>
<keyword evidence="8" id="KW-0378">Hydrolase</keyword>